<protein>
    <recommendedName>
        <fullName evidence="7">DUF1907 domain-containing protein</fullName>
    </recommendedName>
</protein>
<comment type="caution">
    <text evidence="8">The sequence shown here is derived from an EMBL/GenBank/DDBJ whole genome shotgun (WGS) entry which is preliminary data.</text>
</comment>
<dbReference type="GO" id="GO:0016788">
    <property type="term" value="F:hydrolase activity, acting on ester bonds"/>
    <property type="evidence" value="ECO:0007669"/>
    <property type="project" value="TreeGrafter"/>
</dbReference>
<keyword evidence="4" id="KW-0378">Hydrolase</keyword>
<dbReference type="CDD" id="cd17298">
    <property type="entry name" value="DUF1907"/>
    <property type="match status" value="1"/>
</dbReference>
<dbReference type="GO" id="GO:0005634">
    <property type="term" value="C:nucleus"/>
    <property type="evidence" value="ECO:0007669"/>
    <property type="project" value="UniProtKB-SubCell"/>
</dbReference>
<name>A0A2P6NPR8_9EUKA</name>
<dbReference type="Proteomes" id="UP000241769">
    <property type="component" value="Unassembled WGS sequence"/>
</dbReference>
<evidence type="ECO:0000313" key="9">
    <source>
        <dbReference type="Proteomes" id="UP000241769"/>
    </source>
</evidence>
<keyword evidence="3" id="KW-0479">Metal-binding</keyword>
<evidence type="ECO:0000256" key="6">
    <source>
        <dbReference type="ARBA" id="ARBA00023242"/>
    </source>
</evidence>
<sequence length="307" mass="33970">MTTAIINTTKVNLDLPPLEDVADAFRDALLTNFDQVTVDVRECPDLRGEPWLFKTVGLCGKTAIADVGGVDNLHFAVNNYNSFSLQEVARTVGIDRPFIMGPGAGNPNNVGINSELIVNNNLSDDTISASKVVTVKEDGSYLQEDYVWSDVGPLANLYLSEGKKGKVVYVRAAVRKGDMNFPSLLRKSLVDGFKDRHIAVGGVFLIKTGNIKGHVMPDFPKRDLPDTAAVNAWLKFYEMRSPLICTTVFLNGDIQGLGFRQDHTHFWSHHGDGGHYHYDVTPEQVEYEGFFHLASEAHRIEPPKVPK</sequence>
<dbReference type="SMART" id="SM01168">
    <property type="entry name" value="DUF1907"/>
    <property type="match status" value="1"/>
</dbReference>
<dbReference type="PANTHER" id="PTHR13204:SF1">
    <property type="entry name" value="ESTER HYDROLASE C11ORF54"/>
    <property type="match status" value="1"/>
</dbReference>
<comment type="subunit">
    <text evidence="2">Monomer.</text>
</comment>
<keyword evidence="6" id="KW-0539">Nucleus</keyword>
<evidence type="ECO:0000313" key="8">
    <source>
        <dbReference type="EMBL" id="PRP85943.1"/>
    </source>
</evidence>
<gene>
    <name evidence="8" type="ORF">PROFUN_06065</name>
</gene>
<dbReference type="SUPFAM" id="SSF117856">
    <property type="entry name" value="AF0104/ALDC/Ptd012-like"/>
    <property type="match status" value="1"/>
</dbReference>
<evidence type="ECO:0000259" key="7">
    <source>
        <dbReference type="SMART" id="SM01168"/>
    </source>
</evidence>
<keyword evidence="9" id="KW-1185">Reference proteome</keyword>
<evidence type="ECO:0000256" key="1">
    <source>
        <dbReference type="ARBA" id="ARBA00004123"/>
    </source>
</evidence>
<dbReference type="InterPro" id="IPR015021">
    <property type="entry name" value="C11orf54_DUF1907"/>
</dbReference>
<dbReference type="Pfam" id="PF08925">
    <property type="entry name" value="DUF1907"/>
    <property type="match status" value="1"/>
</dbReference>
<dbReference type="InParanoid" id="A0A2P6NPR8"/>
<dbReference type="OrthoDB" id="5119241at2759"/>
<accession>A0A2P6NPR8</accession>
<evidence type="ECO:0000256" key="5">
    <source>
        <dbReference type="ARBA" id="ARBA00022833"/>
    </source>
</evidence>
<proteinExistence type="predicted"/>
<evidence type="ECO:0000256" key="4">
    <source>
        <dbReference type="ARBA" id="ARBA00022801"/>
    </source>
</evidence>
<keyword evidence="5" id="KW-0862">Zinc</keyword>
<dbReference type="GO" id="GO:0008270">
    <property type="term" value="F:zinc ion binding"/>
    <property type="evidence" value="ECO:0007669"/>
    <property type="project" value="TreeGrafter"/>
</dbReference>
<evidence type="ECO:0000256" key="2">
    <source>
        <dbReference type="ARBA" id="ARBA00011245"/>
    </source>
</evidence>
<dbReference type="AlphaFoldDB" id="A0A2P6NPR8"/>
<organism evidence="8 9">
    <name type="scientific">Planoprotostelium fungivorum</name>
    <dbReference type="NCBI Taxonomy" id="1890364"/>
    <lineage>
        <taxon>Eukaryota</taxon>
        <taxon>Amoebozoa</taxon>
        <taxon>Evosea</taxon>
        <taxon>Variosea</taxon>
        <taxon>Cavosteliida</taxon>
        <taxon>Cavosteliaceae</taxon>
        <taxon>Planoprotostelium</taxon>
    </lineage>
</organism>
<dbReference type="PANTHER" id="PTHR13204">
    <property type="entry name" value="PTD012 PROTEIN"/>
    <property type="match status" value="1"/>
</dbReference>
<evidence type="ECO:0000256" key="3">
    <source>
        <dbReference type="ARBA" id="ARBA00022723"/>
    </source>
</evidence>
<comment type="subcellular location">
    <subcellularLocation>
        <location evidence="1">Nucleus</location>
    </subcellularLocation>
</comment>
<dbReference type="EMBL" id="MDYQ01000037">
    <property type="protein sequence ID" value="PRP85943.1"/>
    <property type="molecule type" value="Genomic_DNA"/>
</dbReference>
<feature type="domain" description="DUF1907" evidence="7">
    <location>
        <begin position="24"/>
        <end position="300"/>
    </location>
</feature>
<reference evidence="8 9" key="1">
    <citation type="journal article" date="2018" name="Genome Biol. Evol.">
        <title>Multiple Roots of Fruiting Body Formation in Amoebozoa.</title>
        <authorList>
            <person name="Hillmann F."/>
            <person name="Forbes G."/>
            <person name="Novohradska S."/>
            <person name="Ferling I."/>
            <person name="Riege K."/>
            <person name="Groth M."/>
            <person name="Westermann M."/>
            <person name="Marz M."/>
            <person name="Spaller T."/>
            <person name="Winckler T."/>
            <person name="Schaap P."/>
            <person name="Glockner G."/>
        </authorList>
    </citation>
    <scope>NUCLEOTIDE SEQUENCE [LARGE SCALE GENOMIC DNA]</scope>
    <source>
        <strain evidence="8 9">Jena</strain>
    </source>
</reference>